<dbReference type="AlphaFoldDB" id="A0A3N4Q797"/>
<reference evidence="2 3" key="1">
    <citation type="submission" date="2018-11" db="EMBL/GenBank/DDBJ databases">
        <title>Chitinophaga lutea sp.nov., isolate from arsenic contaminated soil.</title>
        <authorList>
            <person name="Zong Y."/>
        </authorList>
    </citation>
    <scope>NUCLEOTIDE SEQUENCE [LARGE SCALE GENOMIC DNA]</scope>
    <source>
        <strain evidence="2 3">ZY74</strain>
    </source>
</reference>
<protein>
    <recommendedName>
        <fullName evidence="1">Anhydro-N-acetylmuramic acid kinase</fullName>
        <ecNumber evidence="1">2.7.1.170</ecNumber>
    </recommendedName>
    <alternativeName>
        <fullName evidence="1">AnhMurNAc kinase</fullName>
    </alternativeName>
</protein>
<comment type="similarity">
    <text evidence="1">Belongs to the anhydro-N-acetylmuramic acid kinase family.</text>
</comment>
<dbReference type="EMBL" id="RPDH01000001">
    <property type="protein sequence ID" value="RPE13431.1"/>
    <property type="molecule type" value="Genomic_DNA"/>
</dbReference>
<dbReference type="PANTHER" id="PTHR30605">
    <property type="entry name" value="ANHYDRO-N-ACETYLMURAMIC ACID KINASE"/>
    <property type="match status" value="1"/>
</dbReference>
<dbReference type="GO" id="GO:0006040">
    <property type="term" value="P:amino sugar metabolic process"/>
    <property type="evidence" value="ECO:0007669"/>
    <property type="project" value="InterPro"/>
</dbReference>
<dbReference type="Gene3D" id="3.30.420.40">
    <property type="match status" value="2"/>
</dbReference>
<dbReference type="RefSeq" id="WP_123845949.1">
    <property type="nucleotide sequence ID" value="NZ_RPDH01000001.1"/>
</dbReference>
<keyword evidence="1 2" id="KW-0808">Transferase</keyword>
<dbReference type="PANTHER" id="PTHR30605:SF0">
    <property type="entry name" value="ANHYDRO-N-ACETYLMURAMIC ACID KINASE"/>
    <property type="match status" value="1"/>
</dbReference>
<keyword evidence="1" id="KW-0067">ATP-binding</keyword>
<dbReference type="Proteomes" id="UP000278351">
    <property type="component" value="Unassembled WGS sequence"/>
</dbReference>
<dbReference type="Pfam" id="PF03702">
    <property type="entry name" value="AnmK"/>
    <property type="match status" value="1"/>
</dbReference>
<proteinExistence type="inferred from homology"/>
<keyword evidence="1 2" id="KW-0418">Kinase</keyword>
<gene>
    <name evidence="1" type="primary">anmK</name>
    <name evidence="2" type="ORF">EGT74_07900</name>
</gene>
<comment type="function">
    <text evidence="1">Catalyzes the specific phosphorylation of 1,6-anhydro-N-acetylmuramic acid (anhMurNAc) with the simultaneous cleavage of the 1,6-anhydro ring, generating MurNAc-6-P. Is required for the utilization of anhMurNAc either imported from the medium or derived from its own cell wall murein, and thus plays a role in cell wall recycling.</text>
</comment>
<dbReference type="GO" id="GO:0016773">
    <property type="term" value="F:phosphotransferase activity, alcohol group as acceptor"/>
    <property type="evidence" value="ECO:0007669"/>
    <property type="project" value="UniProtKB-UniRule"/>
</dbReference>
<evidence type="ECO:0000256" key="1">
    <source>
        <dbReference type="HAMAP-Rule" id="MF_01270"/>
    </source>
</evidence>
<comment type="pathway">
    <text evidence="1">Amino-sugar metabolism; 1,6-anhydro-N-acetylmuramate degradation.</text>
</comment>
<dbReference type="GO" id="GO:0016301">
    <property type="term" value="F:kinase activity"/>
    <property type="evidence" value="ECO:0007669"/>
    <property type="project" value="UniProtKB-KW"/>
</dbReference>
<dbReference type="UniPathway" id="UPA00544"/>
<comment type="pathway">
    <text evidence="1">Cell wall biogenesis; peptidoglycan recycling.</text>
</comment>
<dbReference type="InterPro" id="IPR005338">
    <property type="entry name" value="Anhydro_N_Ac-Mur_kinase"/>
</dbReference>
<dbReference type="OrthoDB" id="9763949at2"/>
<comment type="caution">
    <text evidence="2">The sequence shown here is derived from an EMBL/GenBank/DDBJ whole genome shotgun (WGS) entry which is preliminary data.</text>
</comment>
<dbReference type="GO" id="GO:0097175">
    <property type="term" value="P:1,6-anhydro-N-acetyl-beta-muramic acid catabolic process"/>
    <property type="evidence" value="ECO:0007669"/>
    <property type="project" value="UniProtKB-UniRule"/>
</dbReference>
<dbReference type="NCBIfam" id="NF007149">
    <property type="entry name" value="PRK09585.3-4"/>
    <property type="match status" value="1"/>
</dbReference>
<organism evidence="2 3">
    <name type="scientific">Chitinophaga lutea</name>
    <dbReference type="NCBI Taxonomy" id="2488634"/>
    <lineage>
        <taxon>Bacteria</taxon>
        <taxon>Pseudomonadati</taxon>
        <taxon>Bacteroidota</taxon>
        <taxon>Chitinophagia</taxon>
        <taxon>Chitinophagales</taxon>
        <taxon>Chitinophagaceae</taxon>
        <taxon>Chitinophaga</taxon>
    </lineage>
</organism>
<accession>A0A3N4Q797</accession>
<sequence>MNRNIARLYEIANAPRRTVIGLMSGTSVDGLDVALCRFSGTGTDTKVELLAFETAPYDEDYRNEIASIFSRRDADLEKVCLLNGWIAHRHAAIINACLKKWNIPASEVDLIASHGQTIFHAPRSLHGQEKFSNATLQLGDGDHMAVATGIITLSDFRQKHVAAGGEGAPLAAYGDFLIFSRKGENRIMLNIGGIANFTYLPGTLNADEVFSTDTGSGNTLMDAYTRQHFPGKYFDENAAIAAKGQVNGALLAALKDHPFFAQPFPKTTGPELFNLAYLQAARVKSGTTALSREDVMATLNRFSAETIAEAIKTVTDEGRGFHFYVSGGGMHNPLLIKNISELLPDCTFKSTAELHINPDAKEAVLFAVLANEAVCGGATSFGEGRNGIPNVSMGKISFPS</sequence>
<dbReference type="EC" id="2.7.1.170" evidence="1"/>
<dbReference type="CDD" id="cd24050">
    <property type="entry name" value="ASKHA_NBD_ANMK"/>
    <property type="match status" value="1"/>
</dbReference>
<comment type="catalytic activity">
    <reaction evidence="1">
        <text>1,6-anhydro-N-acetyl-beta-muramate + ATP + H2O = N-acetyl-D-muramate 6-phosphate + ADP + H(+)</text>
        <dbReference type="Rhea" id="RHEA:24952"/>
        <dbReference type="ChEBI" id="CHEBI:15377"/>
        <dbReference type="ChEBI" id="CHEBI:15378"/>
        <dbReference type="ChEBI" id="CHEBI:30616"/>
        <dbReference type="ChEBI" id="CHEBI:58690"/>
        <dbReference type="ChEBI" id="CHEBI:58722"/>
        <dbReference type="ChEBI" id="CHEBI:456216"/>
        <dbReference type="EC" id="2.7.1.170"/>
    </reaction>
</comment>
<dbReference type="UniPathway" id="UPA00343"/>
<keyword evidence="3" id="KW-1185">Reference proteome</keyword>
<evidence type="ECO:0000313" key="3">
    <source>
        <dbReference type="Proteomes" id="UP000278351"/>
    </source>
</evidence>
<dbReference type="InterPro" id="IPR043129">
    <property type="entry name" value="ATPase_NBD"/>
</dbReference>
<feature type="binding site" evidence="1">
    <location>
        <begin position="25"/>
        <end position="32"/>
    </location>
    <ligand>
        <name>ATP</name>
        <dbReference type="ChEBI" id="CHEBI:30616"/>
    </ligand>
</feature>
<evidence type="ECO:0000313" key="2">
    <source>
        <dbReference type="EMBL" id="RPE13431.1"/>
    </source>
</evidence>
<dbReference type="GO" id="GO:0009254">
    <property type="term" value="P:peptidoglycan turnover"/>
    <property type="evidence" value="ECO:0007669"/>
    <property type="project" value="UniProtKB-UniRule"/>
</dbReference>
<dbReference type="SUPFAM" id="SSF53067">
    <property type="entry name" value="Actin-like ATPase domain"/>
    <property type="match status" value="1"/>
</dbReference>
<dbReference type="HAMAP" id="MF_01270">
    <property type="entry name" value="AnhMurNAc_kinase"/>
    <property type="match status" value="1"/>
</dbReference>
<name>A0A3N4Q797_9BACT</name>
<keyword evidence="1" id="KW-0547">Nucleotide-binding</keyword>
<dbReference type="GO" id="GO:0005524">
    <property type="term" value="F:ATP binding"/>
    <property type="evidence" value="ECO:0007669"/>
    <property type="project" value="UniProtKB-UniRule"/>
</dbReference>
<keyword evidence="1" id="KW-0119">Carbohydrate metabolism</keyword>